<gene>
    <name evidence="2" type="ORF">SAMN02745117_01637</name>
</gene>
<proteinExistence type="predicted"/>
<dbReference type="OrthoDB" id="9154706at2"/>
<name>A0A1M5ABT9_9BURK</name>
<dbReference type="AlphaFoldDB" id="A0A1M5ABT9"/>
<feature type="transmembrane region" description="Helical" evidence="1">
    <location>
        <begin position="78"/>
        <end position="101"/>
    </location>
</feature>
<keyword evidence="1" id="KW-0472">Membrane</keyword>
<dbReference type="Pfam" id="PF10734">
    <property type="entry name" value="DUF2523"/>
    <property type="match status" value="1"/>
</dbReference>
<evidence type="ECO:0000256" key="1">
    <source>
        <dbReference type="SAM" id="Phobius"/>
    </source>
</evidence>
<dbReference type="Proteomes" id="UP000184327">
    <property type="component" value="Unassembled WGS sequence"/>
</dbReference>
<sequence length="111" mass="12543">MSDLINSILKWLESVLQWFFDLVVDVLDAIWLMLQDLFSWASEEILDLIFELIDQLDFSDLEKYSSAWGDLPSEMLNVLGLLGIGDACVVIIAAIGIRLILQLIPFVRLGS</sequence>
<keyword evidence="1" id="KW-1133">Transmembrane helix</keyword>
<dbReference type="RefSeq" id="WP_073356209.1">
    <property type="nucleotide sequence ID" value="NZ_FQUZ01000017.1"/>
</dbReference>
<dbReference type="STRING" id="1122156.SAMN02745117_01637"/>
<organism evidence="2 3">
    <name type="scientific">Lampropedia hyalina DSM 16112</name>
    <dbReference type="NCBI Taxonomy" id="1122156"/>
    <lineage>
        <taxon>Bacteria</taxon>
        <taxon>Pseudomonadati</taxon>
        <taxon>Pseudomonadota</taxon>
        <taxon>Betaproteobacteria</taxon>
        <taxon>Burkholderiales</taxon>
        <taxon>Comamonadaceae</taxon>
        <taxon>Lampropedia</taxon>
    </lineage>
</organism>
<evidence type="ECO:0008006" key="4">
    <source>
        <dbReference type="Google" id="ProtNLM"/>
    </source>
</evidence>
<keyword evidence="1" id="KW-0812">Transmembrane</keyword>
<protein>
    <recommendedName>
        <fullName evidence="4">DUF2523 domain-containing protein</fullName>
    </recommendedName>
</protein>
<evidence type="ECO:0000313" key="3">
    <source>
        <dbReference type="Proteomes" id="UP000184327"/>
    </source>
</evidence>
<keyword evidence="3" id="KW-1185">Reference proteome</keyword>
<evidence type="ECO:0000313" key="2">
    <source>
        <dbReference type="EMBL" id="SHF27719.1"/>
    </source>
</evidence>
<dbReference type="InterPro" id="IPR019670">
    <property type="entry name" value="DUF2523"/>
</dbReference>
<reference evidence="2 3" key="1">
    <citation type="submission" date="2016-11" db="EMBL/GenBank/DDBJ databases">
        <authorList>
            <person name="Jaros S."/>
            <person name="Januszkiewicz K."/>
            <person name="Wedrychowicz H."/>
        </authorList>
    </citation>
    <scope>NUCLEOTIDE SEQUENCE [LARGE SCALE GENOMIC DNA]</scope>
    <source>
        <strain evidence="2 3">DSM 16112</strain>
    </source>
</reference>
<accession>A0A1M5ABT9</accession>
<dbReference type="EMBL" id="FQUZ01000017">
    <property type="protein sequence ID" value="SHF27719.1"/>
    <property type="molecule type" value="Genomic_DNA"/>
</dbReference>